<keyword evidence="3" id="KW-1185">Reference proteome</keyword>
<dbReference type="AlphaFoldDB" id="A0A840INT8"/>
<accession>A0A840INT8</accession>
<sequence>MSAPADRPEVSAAVRGLGVPAGPEARAAAGWEPARHPLYPEVVA</sequence>
<evidence type="ECO:0000313" key="2">
    <source>
        <dbReference type="EMBL" id="MBB4684101.1"/>
    </source>
</evidence>
<organism evidence="2 3">
    <name type="scientific">Amycolatopsis jiangsuensis</name>
    <dbReference type="NCBI Taxonomy" id="1181879"/>
    <lineage>
        <taxon>Bacteria</taxon>
        <taxon>Bacillati</taxon>
        <taxon>Actinomycetota</taxon>
        <taxon>Actinomycetes</taxon>
        <taxon>Pseudonocardiales</taxon>
        <taxon>Pseudonocardiaceae</taxon>
        <taxon>Amycolatopsis</taxon>
    </lineage>
</organism>
<gene>
    <name evidence="2" type="ORF">BJY18_001586</name>
</gene>
<proteinExistence type="predicted"/>
<dbReference type="Proteomes" id="UP000581769">
    <property type="component" value="Unassembled WGS sequence"/>
</dbReference>
<evidence type="ECO:0000256" key="1">
    <source>
        <dbReference type="SAM" id="MobiDB-lite"/>
    </source>
</evidence>
<reference evidence="2 3" key="1">
    <citation type="submission" date="2020-08" db="EMBL/GenBank/DDBJ databases">
        <title>Sequencing the genomes of 1000 actinobacteria strains.</title>
        <authorList>
            <person name="Klenk H.-P."/>
        </authorList>
    </citation>
    <scope>NUCLEOTIDE SEQUENCE [LARGE SCALE GENOMIC DNA]</scope>
    <source>
        <strain evidence="2 3">DSM 45859</strain>
    </source>
</reference>
<dbReference type="EMBL" id="JACHMG010000001">
    <property type="protein sequence ID" value="MBB4684101.1"/>
    <property type="molecule type" value="Genomic_DNA"/>
</dbReference>
<comment type="caution">
    <text evidence="2">The sequence shown here is derived from an EMBL/GenBank/DDBJ whole genome shotgun (WGS) entry which is preliminary data.</text>
</comment>
<feature type="region of interest" description="Disordered" evidence="1">
    <location>
        <begin position="1"/>
        <end position="23"/>
    </location>
</feature>
<name>A0A840INT8_9PSEU</name>
<evidence type="ECO:0000313" key="3">
    <source>
        <dbReference type="Proteomes" id="UP000581769"/>
    </source>
</evidence>
<protein>
    <submittedName>
        <fullName evidence="2">Uncharacterized protein</fullName>
    </submittedName>
</protein>
<dbReference type="RefSeq" id="WP_281393651.1">
    <property type="nucleotide sequence ID" value="NZ_JACHMG010000001.1"/>
</dbReference>